<name>A0A836KFH1_9TRYP</name>
<accession>A0A836KFH1</accession>
<gene>
    <name evidence="1" type="ORF">LSCM1_03069</name>
</gene>
<evidence type="ECO:0000313" key="1">
    <source>
        <dbReference type="EMBL" id="KAG5474289.1"/>
    </source>
</evidence>
<dbReference type="AlphaFoldDB" id="A0A836KFH1"/>
<proteinExistence type="predicted"/>
<dbReference type="Gene3D" id="3.30.40.10">
    <property type="entry name" value="Zinc/RING finger domain, C3HC4 (zinc finger)"/>
    <property type="match status" value="1"/>
</dbReference>
<keyword evidence="2" id="KW-1185">Reference proteome</keyword>
<dbReference type="OrthoDB" id="269956at2759"/>
<dbReference type="Proteomes" id="UP000673552">
    <property type="component" value="Chromosome 28"/>
</dbReference>
<reference evidence="1 2" key="1">
    <citation type="submission" date="2021-03" db="EMBL/GenBank/DDBJ databases">
        <title>Leishmania (Mundinia) martiniquensis Genome sequencing and assembly.</title>
        <authorList>
            <person name="Almutairi H."/>
            <person name="Gatherer D."/>
        </authorList>
    </citation>
    <scope>NUCLEOTIDE SEQUENCE [LARGE SCALE GENOMIC DNA]</scope>
    <source>
        <strain evidence="1">LSCM1</strain>
    </source>
</reference>
<sequence length="77" mass="8103">MSALATASSSSSESGTPRVAAGALCMKCHQNAIEYETNSCHHPCFCKSCAMKCASGGKCKTCGQLYAGLTRVRQQPR</sequence>
<evidence type="ECO:0000313" key="2">
    <source>
        <dbReference type="Proteomes" id="UP000673552"/>
    </source>
</evidence>
<dbReference type="GeneID" id="92513133"/>
<dbReference type="InterPro" id="IPR013083">
    <property type="entry name" value="Znf_RING/FYVE/PHD"/>
</dbReference>
<dbReference type="EMBL" id="JAFEUZ010000028">
    <property type="protein sequence ID" value="KAG5474289.1"/>
    <property type="molecule type" value="Genomic_DNA"/>
</dbReference>
<evidence type="ECO:0008006" key="3">
    <source>
        <dbReference type="Google" id="ProtNLM"/>
    </source>
</evidence>
<protein>
    <recommendedName>
        <fullName evidence="3">RING-type domain-containing protein</fullName>
    </recommendedName>
</protein>
<dbReference type="KEGG" id="lmat:92513133"/>
<organism evidence="1 2">
    <name type="scientific">Leishmania martiniquensis</name>
    <dbReference type="NCBI Taxonomy" id="1580590"/>
    <lineage>
        <taxon>Eukaryota</taxon>
        <taxon>Discoba</taxon>
        <taxon>Euglenozoa</taxon>
        <taxon>Kinetoplastea</taxon>
        <taxon>Metakinetoplastina</taxon>
        <taxon>Trypanosomatida</taxon>
        <taxon>Trypanosomatidae</taxon>
        <taxon>Leishmaniinae</taxon>
        <taxon>Leishmania</taxon>
    </lineage>
</organism>
<dbReference type="RefSeq" id="XP_067177231.1">
    <property type="nucleotide sequence ID" value="XM_067320621.1"/>
</dbReference>
<comment type="caution">
    <text evidence="1">The sequence shown here is derived from an EMBL/GenBank/DDBJ whole genome shotgun (WGS) entry which is preliminary data.</text>
</comment>